<proteinExistence type="predicted"/>
<dbReference type="AlphaFoldDB" id="A0A4U9VSX9"/>
<dbReference type="Pfam" id="PF16080">
    <property type="entry name" value="Phage_holin_2_3"/>
    <property type="match status" value="1"/>
</dbReference>
<reference evidence="2" key="1">
    <citation type="submission" date="2019-05" db="EMBL/GenBank/DDBJ databases">
        <authorList>
            <consortium name="Pathogen Informatics"/>
        </authorList>
    </citation>
    <scope>NUCLEOTIDE SEQUENCE [LARGE SCALE GENOMIC DNA]</scope>
    <source>
        <strain evidence="2">NCTC12965</strain>
    </source>
</reference>
<evidence type="ECO:0000313" key="2">
    <source>
        <dbReference type="EMBL" id="VTR46671.1"/>
    </source>
</evidence>
<dbReference type="EMBL" id="CABEEZ010000116">
    <property type="protein sequence ID" value="VTR46671.1"/>
    <property type="molecule type" value="Genomic_DNA"/>
</dbReference>
<feature type="transmembrane region" description="Helical" evidence="1">
    <location>
        <begin position="62"/>
        <end position="81"/>
    </location>
</feature>
<protein>
    <recommendedName>
        <fullName evidence="3">Holin family HP1 protein</fullName>
    </recommendedName>
</protein>
<keyword evidence="1" id="KW-0812">Transmembrane</keyword>
<organism evidence="2">
    <name type="scientific">Serratia fonticola</name>
    <dbReference type="NCBI Taxonomy" id="47917"/>
    <lineage>
        <taxon>Bacteria</taxon>
        <taxon>Pseudomonadati</taxon>
        <taxon>Pseudomonadota</taxon>
        <taxon>Gammaproteobacteria</taxon>
        <taxon>Enterobacterales</taxon>
        <taxon>Yersiniaceae</taxon>
        <taxon>Serratia</taxon>
    </lineage>
</organism>
<gene>
    <name evidence="2" type="ORF">NCTC12965_05414</name>
</gene>
<dbReference type="InterPro" id="IPR032118">
    <property type="entry name" value="Phage_holin_HP1"/>
</dbReference>
<keyword evidence="1" id="KW-1133">Transmembrane helix</keyword>
<keyword evidence="1" id="KW-0472">Membrane</keyword>
<sequence>MINPANEPVSTRLSWPTVALSYKTTRCDSRCGVNGMERLTSFITYSAALFLAWLGKLSPQDVAFLIGAAVGIGTFLVNWYYRRKSLEILKSIERDAAARRLFDELNR</sequence>
<evidence type="ECO:0008006" key="3">
    <source>
        <dbReference type="Google" id="ProtNLM"/>
    </source>
</evidence>
<evidence type="ECO:0000256" key="1">
    <source>
        <dbReference type="SAM" id="Phobius"/>
    </source>
</evidence>
<accession>A0A4U9VSX9</accession>
<name>A0A4U9VSX9_SERFO</name>